<gene>
    <name evidence="9" type="primary">folK</name>
    <name evidence="9" type="ORF">J0A66_15525</name>
</gene>
<evidence type="ECO:0000256" key="7">
    <source>
        <dbReference type="ARBA" id="ARBA00022909"/>
    </source>
</evidence>
<name>A0A939DR13_9ALTE</name>
<evidence type="ECO:0000313" key="9">
    <source>
        <dbReference type="EMBL" id="MBN7826645.1"/>
    </source>
</evidence>
<evidence type="ECO:0000256" key="3">
    <source>
        <dbReference type="ARBA" id="ARBA00022679"/>
    </source>
</evidence>
<accession>A0A939DR13</accession>
<dbReference type="PANTHER" id="PTHR43071">
    <property type="entry name" value="2-AMINO-4-HYDROXY-6-HYDROXYMETHYLDIHYDROPTERIDINE PYROPHOSPHOKINASE"/>
    <property type="match status" value="1"/>
</dbReference>
<proteinExistence type="predicted"/>
<keyword evidence="10" id="KW-1185">Reference proteome</keyword>
<reference evidence="9" key="1">
    <citation type="submission" date="2021-03" db="EMBL/GenBank/DDBJ databases">
        <title>novel species isolated from a fishpond in China.</title>
        <authorList>
            <person name="Lu H."/>
            <person name="Cai Z."/>
        </authorList>
    </citation>
    <scope>NUCLEOTIDE SEQUENCE</scope>
    <source>
        <strain evidence="9">JCM 30855</strain>
    </source>
</reference>
<dbReference type="GO" id="GO:0046656">
    <property type="term" value="P:folic acid biosynthetic process"/>
    <property type="evidence" value="ECO:0007669"/>
    <property type="project" value="UniProtKB-KW"/>
</dbReference>
<dbReference type="InterPro" id="IPR035907">
    <property type="entry name" value="Hppk_sf"/>
</dbReference>
<dbReference type="CDD" id="cd00483">
    <property type="entry name" value="HPPK"/>
    <property type="match status" value="1"/>
</dbReference>
<evidence type="ECO:0000256" key="4">
    <source>
        <dbReference type="ARBA" id="ARBA00022741"/>
    </source>
</evidence>
<dbReference type="PROSITE" id="PS00794">
    <property type="entry name" value="HPPK"/>
    <property type="match status" value="1"/>
</dbReference>
<dbReference type="SUPFAM" id="SSF55083">
    <property type="entry name" value="6-hydroxymethyl-7,8-dihydropterin pyrophosphokinase, HPPK"/>
    <property type="match status" value="1"/>
</dbReference>
<evidence type="ECO:0000256" key="1">
    <source>
        <dbReference type="ARBA" id="ARBA00005051"/>
    </source>
</evidence>
<dbReference type="RefSeq" id="WP_206574752.1">
    <property type="nucleotide sequence ID" value="NZ_JAFKCV010000009.1"/>
</dbReference>
<dbReference type="NCBIfam" id="TIGR01498">
    <property type="entry name" value="folK"/>
    <property type="match status" value="1"/>
</dbReference>
<comment type="pathway">
    <text evidence="1">Cofactor biosynthesis; tetrahydrofolate biosynthesis; 2-amino-4-hydroxy-6-hydroxymethyl-7,8-dihydropteridine diphosphate from 7,8-dihydroneopterin triphosphate: step 4/4.</text>
</comment>
<keyword evidence="6" id="KW-0067">ATP-binding</keyword>
<evidence type="ECO:0000259" key="8">
    <source>
        <dbReference type="PROSITE" id="PS00794"/>
    </source>
</evidence>
<dbReference type="Pfam" id="PF01288">
    <property type="entry name" value="HPPK"/>
    <property type="match status" value="1"/>
</dbReference>
<dbReference type="GO" id="GO:0005524">
    <property type="term" value="F:ATP binding"/>
    <property type="evidence" value="ECO:0007669"/>
    <property type="project" value="UniProtKB-KW"/>
</dbReference>
<dbReference type="PANTHER" id="PTHR43071:SF2">
    <property type="entry name" value="2-AMINO-4-HYDROXY-6-HYDROXYMETHYLDIHYDROPTERIDINE PYROPHOSPHOKINASE"/>
    <property type="match status" value="1"/>
</dbReference>
<evidence type="ECO:0000256" key="2">
    <source>
        <dbReference type="ARBA" id="ARBA00013253"/>
    </source>
</evidence>
<dbReference type="EMBL" id="JAFKCV010000009">
    <property type="protein sequence ID" value="MBN7826645.1"/>
    <property type="molecule type" value="Genomic_DNA"/>
</dbReference>
<dbReference type="AlphaFoldDB" id="A0A939DR13"/>
<keyword evidence="3 9" id="KW-0808">Transferase</keyword>
<keyword evidence="5" id="KW-0418">Kinase</keyword>
<protein>
    <recommendedName>
        <fullName evidence="2">2-amino-4-hydroxy-6-hydroxymethyldihydropteridine diphosphokinase</fullName>
        <ecNumber evidence="2">2.7.6.3</ecNumber>
    </recommendedName>
</protein>
<sequence>MATVYISLGSNVDREIHTRSGLDALHRYFNPLTLSRLFESEAIGFDGSPFYNMVIKGHTKLALEQVLVLLKGIESANGRRPGDKKFAPRTLDLDLLLYDALVTRAPVVLPREEILYNAFVLWPLSELAPTFIHPQTGDSLASLWQQFDKQSQTLTPIDFTWKPKYDPD</sequence>
<organism evidence="9 10">
    <name type="scientific">Bowmanella dokdonensis</name>
    <dbReference type="NCBI Taxonomy" id="751969"/>
    <lineage>
        <taxon>Bacteria</taxon>
        <taxon>Pseudomonadati</taxon>
        <taxon>Pseudomonadota</taxon>
        <taxon>Gammaproteobacteria</taxon>
        <taxon>Alteromonadales</taxon>
        <taxon>Alteromonadaceae</taxon>
        <taxon>Bowmanella</taxon>
    </lineage>
</organism>
<dbReference type="GO" id="GO:0016301">
    <property type="term" value="F:kinase activity"/>
    <property type="evidence" value="ECO:0007669"/>
    <property type="project" value="UniProtKB-KW"/>
</dbReference>
<evidence type="ECO:0000313" key="10">
    <source>
        <dbReference type="Proteomes" id="UP000664654"/>
    </source>
</evidence>
<comment type="caution">
    <text evidence="9">The sequence shown here is derived from an EMBL/GenBank/DDBJ whole genome shotgun (WGS) entry which is preliminary data.</text>
</comment>
<evidence type="ECO:0000256" key="5">
    <source>
        <dbReference type="ARBA" id="ARBA00022777"/>
    </source>
</evidence>
<dbReference type="EC" id="2.7.6.3" evidence="2"/>
<keyword evidence="4" id="KW-0547">Nucleotide-binding</keyword>
<dbReference type="GO" id="GO:0003848">
    <property type="term" value="F:2-amino-4-hydroxy-6-hydroxymethyldihydropteridine diphosphokinase activity"/>
    <property type="evidence" value="ECO:0007669"/>
    <property type="project" value="UniProtKB-EC"/>
</dbReference>
<feature type="domain" description="7,8-dihydro-6-hydroxymethylpterin-pyrophosphokinase" evidence="8">
    <location>
        <begin position="85"/>
        <end position="96"/>
    </location>
</feature>
<dbReference type="InterPro" id="IPR000550">
    <property type="entry name" value="Hppk"/>
</dbReference>
<dbReference type="Gene3D" id="3.30.70.560">
    <property type="entry name" value="7,8-Dihydro-6-hydroxymethylpterin-pyrophosphokinase HPPK"/>
    <property type="match status" value="1"/>
</dbReference>
<keyword evidence="7" id="KW-0289">Folate biosynthesis</keyword>
<evidence type="ECO:0000256" key="6">
    <source>
        <dbReference type="ARBA" id="ARBA00022840"/>
    </source>
</evidence>
<dbReference type="Proteomes" id="UP000664654">
    <property type="component" value="Unassembled WGS sequence"/>
</dbReference>